<keyword evidence="2" id="KW-1185">Reference proteome</keyword>
<gene>
    <name evidence="1" type="ORF">SAMN05216195_109304</name>
</gene>
<reference evidence="2" key="1">
    <citation type="submission" date="2016-10" db="EMBL/GenBank/DDBJ databases">
        <authorList>
            <person name="Varghese N."/>
            <person name="Submissions S."/>
        </authorList>
    </citation>
    <scope>NUCLEOTIDE SEQUENCE [LARGE SCALE GENOMIC DNA]</scope>
    <source>
        <strain evidence="2">CGMCC 4.578</strain>
    </source>
</reference>
<accession>A0A1H9V4I5</accession>
<sequence length="178" mass="18470">MLVIAAVAGCSSPPPPASPPVSSSPATDKSAVLAWIDQICAADKPILTVSAVVATGPKFSPERQPTEADRPAVIAYVTKLRDMYAQAKTAYDGVGPSPVPRGDELVAGHRKGLGEIVPKLQQYLDNVQRFPAQGIDAPAVLAGVEVMSWLPEGPGLGDLRDAEPALDAAYKQAANCTS</sequence>
<evidence type="ECO:0000313" key="1">
    <source>
        <dbReference type="EMBL" id="SES16304.1"/>
    </source>
</evidence>
<proteinExistence type="predicted"/>
<name>A0A1H9V4I5_9PSEU</name>
<dbReference type="Proteomes" id="UP000199028">
    <property type="component" value="Unassembled WGS sequence"/>
</dbReference>
<protein>
    <submittedName>
        <fullName evidence="1">Uncharacterized protein</fullName>
    </submittedName>
</protein>
<organism evidence="1 2">
    <name type="scientific">Lentzea flaviverrucosa</name>
    <dbReference type="NCBI Taxonomy" id="200379"/>
    <lineage>
        <taxon>Bacteria</taxon>
        <taxon>Bacillati</taxon>
        <taxon>Actinomycetota</taxon>
        <taxon>Actinomycetes</taxon>
        <taxon>Pseudonocardiales</taxon>
        <taxon>Pseudonocardiaceae</taxon>
        <taxon>Lentzea</taxon>
    </lineage>
</organism>
<dbReference type="AlphaFoldDB" id="A0A1H9V4I5"/>
<dbReference type="EMBL" id="FOFT01000009">
    <property type="protein sequence ID" value="SES16304.1"/>
    <property type="molecule type" value="Genomic_DNA"/>
</dbReference>
<evidence type="ECO:0000313" key="2">
    <source>
        <dbReference type="Proteomes" id="UP000199028"/>
    </source>
</evidence>